<evidence type="ECO:0000256" key="1">
    <source>
        <dbReference type="SAM" id="Phobius"/>
    </source>
</evidence>
<dbReference type="Pfam" id="PF20567">
    <property type="entry name" value="DUF6776"/>
    <property type="match status" value="1"/>
</dbReference>
<gene>
    <name evidence="2" type="ORF">OE749_03310</name>
</gene>
<keyword evidence="1" id="KW-0812">Transmembrane</keyword>
<evidence type="ECO:0000313" key="2">
    <source>
        <dbReference type="EMBL" id="MCV2883730.1"/>
    </source>
</evidence>
<sequence length="244" mass="27396">MSLFSNWSPEALKAHHGAFKFYSIVLLLIVAAGYVGYQFGFSMQAAQQAQSATLQQSVTNLKQENDSLTKNLNIVGVELEVQKLAAEKAQRTISEGLEREAALKEQLTFYQKVMAPELREQGFVIDAFDVEPSVSDGFYRFDLVLLQQSKIKRAVKGSVTFSISGSQDGQPKRYNQTALLASEAKALAFSFKYFQVIEGQLRLPEGFVPEKVSIKADVYQYKKKQGQLEKTFDWRPISIDDTTL</sequence>
<dbReference type="EMBL" id="JAOWKX010000001">
    <property type="protein sequence ID" value="MCV2883730.1"/>
    <property type="molecule type" value="Genomic_DNA"/>
</dbReference>
<accession>A0ABT3A517</accession>
<comment type="caution">
    <text evidence="2">The sequence shown here is derived from an EMBL/GenBank/DDBJ whole genome shotgun (WGS) entry which is preliminary data.</text>
</comment>
<keyword evidence="1" id="KW-1133">Transmembrane helix</keyword>
<dbReference type="Proteomes" id="UP001652504">
    <property type="component" value="Unassembled WGS sequence"/>
</dbReference>
<keyword evidence="3" id="KW-1185">Reference proteome</keyword>
<reference evidence="2 3" key="1">
    <citation type="submission" date="2022-10" db="EMBL/GenBank/DDBJ databases">
        <title>Aestuariibacter sp. AA17 isolated from Montipora capitata coral fragment.</title>
        <authorList>
            <person name="Emsley S.A."/>
            <person name="Pfannmuller K.M."/>
            <person name="Loughran R.M."/>
            <person name="Shlafstein M."/>
            <person name="Papke E."/>
            <person name="Saw J.H."/>
            <person name="Ushijima B."/>
            <person name="Videau P."/>
        </authorList>
    </citation>
    <scope>NUCLEOTIDE SEQUENCE [LARGE SCALE GENOMIC DNA]</scope>
    <source>
        <strain evidence="2 3">AA17</strain>
    </source>
</reference>
<feature type="transmembrane region" description="Helical" evidence="1">
    <location>
        <begin position="21"/>
        <end position="41"/>
    </location>
</feature>
<dbReference type="RefSeq" id="WP_263710926.1">
    <property type="nucleotide sequence ID" value="NZ_JAOWKX010000001.1"/>
</dbReference>
<evidence type="ECO:0000313" key="3">
    <source>
        <dbReference type="Proteomes" id="UP001652504"/>
    </source>
</evidence>
<proteinExistence type="predicted"/>
<protein>
    <submittedName>
        <fullName evidence="2">Uncharacterized protein</fullName>
    </submittedName>
</protein>
<dbReference type="InterPro" id="IPR046703">
    <property type="entry name" value="DUF6776"/>
</dbReference>
<organism evidence="2 3">
    <name type="scientific">Fluctibacter corallii</name>
    <dbReference type="NCBI Taxonomy" id="2984329"/>
    <lineage>
        <taxon>Bacteria</taxon>
        <taxon>Pseudomonadati</taxon>
        <taxon>Pseudomonadota</taxon>
        <taxon>Gammaproteobacteria</taxon>
        <taxon>Alteromonadales</taxon>
        <taxon>Alteromonadaceae</taxon>
        <taxon>Fluctibacter</taxon>
    </lineage>
</organism>
<name>A0ABT3A517_9ALTE</name>
<keyword evidence="1" id="KW-0472">Membrane</keyword>